<dbReference type="Gene3D" id="2.60.40.10">
    <property type="entry name" value="Immunoglobulins"/>
    <property type="match status" value="1"/>
</dbReference>
<dbReference type="Proteomes" id="UP000198323">
    <property type="component" value="Unassembled WGS sequence"/>
</dbReference>
<dbReference type="InterPro" id="IPR050650">
    <property type="entry name" value="Type-II_Cytokine-TF_Rcpt"/>
</dbReference>
<dbReference type="GO" id="GO:0005886">
    <property type="term" value="C:plasma membrane"/>
    <property type="evidence" value="ECO:0007669"/>
    <property type="project" value="TreeGrafter"/>
</dbReference>
<dbReference type="SUPFAM" id="SSF49265">
    <property type="entry name" value="Fibronectin type III"/>
    <property type="match status" value="2"/>
</dbReference>
<proteinExistence type="predicted"/>
<dbReference type="InterPro" id="IPR013783">
    <property type="entry name" value="Ig-like_fold"/>
</dbReference>
<feature type="domain" description="Fibronectin type-III" evidence="3">
    <location>
        <begin position="55"/>
        <end position="152"/>
    </location>
</feature>
<dbReference type="EMBL" id="MCFN01000568">
    <property type="protein sequence ID" value="OXB57160.1"/>
    <property type="molecule type" value="Genomic_DNA"/>
</dbReference>
<feature type="compositionally biased region" description="Acidic residues" evidence="1">
    <location>
        <begin position="383"/>
        <end position="395"/>
    </location>
</feature>
<dbReference type="Pfam" id="PF09294">
    <property type="entry name" value="Interfer-bind"/>
    <property type="match status" value="1"/>
</dbReference>
<dbReference type="STRING" id="9009.A0A226MPT6"/>
<dbReference type="Pfam" id="PF01108">
    <property type="entry name" value="Tissue_fac"/>
    <property type="match status" value="1"/>
</dbReference>
<dbReference type="CDD" id="cd00063">
    <property type="entry name" value="FN3"/>
    <property type="match status" value="1"/>
</dbReference>
<evidence type="ECO:0000313" key="5">
    <source>
        <dbReference type="Proteomes" id="UP000198323"/>
    </source>
</evidence>
<dbReference type="GO" id="GO:0042018">
    <property type="term" value="F:interleukin-22 receptor activity"/>
    <property type="evidence" value="ECO:0007669"/>
    <property type="project" value="TreeGrafter"/>
</dbReference>
<keyword evidence="5" id="KW-1185">Reference proteome</keyword>
<dbReference type="AlphaFoldDB" id="A0A226MPT6"/>
<dbReference type="OrthoDB" id="10031784at2759"/>
<feature type="chain" id="PRO_5012985662" description="Fibronectin type-III domain-containing protein" evidence="2">
    <location>
        <begin position="20"/>
        <end position="492"/>
    </location>
</feature>
<evidence type="ECO:0000313" key="4">
    <source>
        <dbReference type="EMBL" id="OXB57160.1"/>
    </source>
</evidence>
<evidence type="ECO:0000259" key="3">
    <source>
        <dbReference type="PROSITE" id="PS50853"/>
    </source>
</evidence>
<protein>
    <recommendedName>
        <fullName evidence="3">Fibronectin type-III domain-containing protein</fullName>
    </recommendedName>
</protein>
<evidence type="ECO:0000256" key="1">
    <source>
        <dbReference type="SAM" id="MobiDB-lite"/>
    </source>
</evidence>
<feature type="region of interest" description="Disordered" evidence="1">
    <location>
        <begin position="327"/>
        <end position="404"/>
    </location>
</feature>
<comment type="caution">
    <text evidence="4">The sequence shown here is derived from an EMBL/GenBank/DDBJ whole genome shotgun (WGS) entry which is preliminary data.</text>
</comment>
<keyword evidence="2" id="KW-0732">Signal</keyword>
<gene>
    <name evidence="4" type="ORF">ASZ78_000561</name>
</gene>
<name>A0A226MPT6_CALSU</name>
<dbReference type="InterPro" id="IPR036116">
    <property type="entry name" value="FN3_sf"/>
</dbReference>
<feature type="signal peptide" evidence="2">
    <location>
        <begin position="1"/>
        <end position="19"/>
    </location>
</feature>
<dbReference type="InterPro" id="IPR003961">
    <property type="entry name" value="FN3_dom"/>
</dbReference>
<dbReference type="PANTHER" id="PTHR20859">
    <property type="entry name" value="INTERFERON/INTERLEUKIN RECEPTOR"/>
    <property type="match status" value="1"/>
</dbReference>
<accession>A0A226MPT6</accession>
<dbReference type="PROSITE" id="PS50853">
    <property type="entry name" value="FN3"/>
    <property type="match status" value="1"/>
</dbReference>
<reference evidence="4 5" key="1">
    <citation type="submission" date="2016-07" db="EMBL/GenBank/DDBJ databases">
        <title>Disparate Historic Effective Population Sizes Predicted by Modern Levels of Genome Diversity for the Scaled Quail (Callipepla squamata) and the Northern Bobwhite (Colinus virginianus): Inferences from First and Second Generation Draft Genome Assemblies for Sympatric New World Quail.</title>
        <authorList>
            <person name="Oldeschulte D.L."/>
            <person name="Halley Y.A."/>
            <person name="Bhattarai E.K."/>
            <person name="Brashear W.A."/>
            <person name="Hill J."/>
            <person name="Metz R.P."/>
            <person name="Johnson C.D."/>
            <person name="Rollins D."/>
            <person name="Peterson M.J."/>
            <person name="Bickhart D.M."/>
            <person name="Decker J.E."/>
            <person name="Seabury C.M."/>
        </authorList>
    </citation>
    <scope>NUCLEOTIDE SEQUENCE [LARGE SCALE GENOMIC DNA]</scope>
    <source>
        <strain evidence="4 5">Texas</strain>
        <tissue evidence="4">Leg muscle</tissue>
    </source>
</reference>
<dbReference type="InterPro" id="IPR015373">
    <property type="entry name" value="Interferon/interleukin_rcp_dom"/>
</dbReference>
<sequence length="492" mass="53356">MSPTLRLLLSLAGCTLLRSESPTCACGDSGCSVAKEERGTVLMGSAGVPLLPPGTPLPPRGVRLWAQNFHVQLRWEPDPSAPNRTTYQVEWRRRISRWTRVENCGGNSTGSSWVCGLHCDDIHGIYWARVRAVQDGEPSPWVSSNELLPYRDTTVGPPTLSWQLQGHNLSVDLSAPLTPYRSRDGSYKPLSRVLRKLRYHLRLYHGDVLQQEVSCRWTTRRAPCTFRFLMPSTRYCVRTVAMGMAPRRSQEAEQCLVTPAGPIGFPWVLLAVLVAALLLLSVPAACLSCVYAFPKPSESHFPKTLALLPSSAAVPTLELQEDAPARLLPAPSEPPAPTAPLLLGERRSQERSSYCPNGFGMEWHESGAAPSSQPGSWVPARQEDEEDEGDEDAEEVSPAGSVLDGDYGVSETWLSPHLQLYSTALGAGGSLPPALHTVSFSPGELQEGTAESWVPLDSVRLAGIELGVGGSGMQQEGCPCAVLGAPEAEHER</sequence>
<dbReference type="PANTHER" id="PTHR20859:SF84">
    <property type="entry name" value="INTERFERON ALPHA_BETA RECEPTOR 2"/>
    <property type="match status" value="1"/>
</dbReference>
<evidence type="ECO:0000256" key="2">
    <source>
        <dbReference type="SAM" id="SignalP"/>
    </source>
</evidence>
<organism evidence="4 5">
    <name type="scientific">Callipepla squamata</name>
    <name type="common">Scaled quail</name>
    <dbReference type="NCBI Taxonomy" id="9009"/>
    <lineage>
        <taxon>Eukaryota</taxon>
        <taxon>Metazoa</taxon>
        <taxon>Chordata</taxon>
        <taxon>Craniata</taxon>
        <taxon>Vertebrata</taxon>
        <taxon>Euteleostomi</taxon>
        <taxon>Archelosauria</taxon>
        <taxon>Archosauria</taxon>
        <taxon>Dinosauria</taxon>
        <taxon>Saurischia</taxon>
        <taxon>Theropoda</taxon>
        <taxon>Coelurosauria</taxon>
        <taxon>Aves</taxon>
        <taxon>Neognathae</taxon>
        <taxon>Galloanserae</taxon>
        <taxon>Galliformes</taxon>
        <taxon>Odontophoridae</taxon>
        <taxon>Callipepla</taxon>
    </lineage>
</organism>